<dbReference type="EMBL" id="JAQIZT010000008">
    <property type="protein sequence ID" value="KAJ6987244.1"/>
    <property type="molecule type" value="Genomic_DNA"/>
</dbReference>
<name>A0AAD6MKK7_9ROSI</name>
<organism evidence="2 3">
    <name type="scientific">Populus alba x Populus x berolinensis</name>
    <dbReference type="NCBI Taxonomy" id="444605"/>
    <lineage>
        <taxon>Eukaryota</taxon>
        <taxon>Viridiplantae</taxon>
        <taxon>Streptophyta</taxon>
        <taxon>Embryophyta</taxon>
        <taxon>Tracheophyta</taxon>
        <taxon>Spermatophyta</taxon>
        <taxon>Magnoliopsida</taxon>
        <taxon>eudicotyledons</taxon>
        <taxon>Gunneridae</taxon>
        <taxon>Pentapetalae</taxon>
        <taxon>rosids</taxon>
        <taxon>fabids</taxon>
        <taxon>Malpighiales</taxon>
        <taxon>Salicaceae</taxon>
        <taxon>Saliceae</taxon>
        <taxon>Populus</taxon>
    </lineage>
</organism>
<sequence length="146" mass="15963">MENLMCWAAGWRCFCGPTIWFLLVELCGLATERPYLEKEDSSFRRPISLGINLYLYLMAMVGGMELQATPSILQSLNLCLANGLGVDALWLRLCLPATGPGVDFALKLIRVTATQTRLTRPQVPSSIPGTLEAQCLQGAYAIGLDP</sequence>
<dbReference type="Proteomes" id="UP001164929">
    <property type="component" value="Chromosome 8"/>
</dbReference>
<comment type="caution">
    <text evidence="2">The sequence shown here is derived from an EMBL/GenBank/DDBJ whole genome shotgun (WGS) entry which is preliminary data.</text>
</comment>
<protein>
    <submittedName>
        <fullName evidence="2">Uncharacterized protein</fullName>
    </submittedName>
</protein>
<keyword evidence="3" id="KW-1185">Reference proteome</keyword>
<dbReference type="EMBL" id="JAQIZT010000008">
    <property type="protein sequence ID" value="KAJ6987281.1"/>
    <property type="molecule type" value="Genomic_DNA"/>
</dbReference>
<proteinExistence type="predicted"/>
<evidence type="ECO:0000313" key="1">
    <source>
        <dbReference type="EMBL" id="KAJ6987244.1"/>
    </source>
</evidence>
<dbReference type="AlphaFoldDB" id="A0AAD6MKK7"/>
<evidence type="ECO:0000313" key="2">
    <source>
        <dbReference type="EMBL" id="KAJ6987281.1"/>
    </source>
</evidence>
<gene>
    <name evidence="1" type="ORF">NC653_020475</name>
    <name evidence="2" type="ORF">NC653_020506</name>
</gene>
<evidence type="ECO:0000313" key="3">
    <source>
        <dbReference type="Proteomes" id="UP001164929"/>
    </source>
</evidence>
<accession>A0AAD6MKK7</accession>
<reference evidence="2" key="1">
    <citation type="journal article" date="2023" name="Mol. Ecol. Resour.">
        <title>Chromosome-level genome assembly of a triploid poplar Populus alba 'Berolinensis'.</title>
        <authorList>
            <person name="Chen S."/>
            <person name="Yu Y."/>
            <person name="Wang X."/>
            <person name="Wang S."/>
            <person name="Zhang T."/>
            <person name="Zhou Y."/>
            <person name="He R."/>
            <person name="Meng N."/>
            <person name="Wang Y."/>
            <person name="Liu W."/>
            <person name="Liu Z."/>
            <person name="Liu J."/>
            <person name="Guo Q."/>
            <person name="Huang H."/>
            <person name="Sederoff R.R."/>
            <person name="Wang G."/>
            <person name="Qu G."/>
            <person name="Chen S."/>
        </authorList>
    </citation>
    <scope>NUCLEOTIDE SEQUENCE</scope>
    <source>
        <strain evidence="2">SC-2020</strain>
    </source>
</reference>